<dbReference type="InterPro" id="IPR026021">
    <property type="entry name" value="YdjA-like"/>
</dbReference>
<comment type="similarity">
    <text evidence="2">Belongs to the nitroreductase family.</text>
</comment>
<keyword evidence="5" id="KW-0521">NADP</keyword>
<dbReference type="InterPro" id="IPR000415">
    <property type="entry name" value="Nitroreductase-like"/>
</dbReference>
<evidence type="ECO:0000259" key="8">
    <source>
        <dbReference type="Pfam" id="PF00881"/>
    </source>
</evidence>
<evidence type="ECO:0000256" key="6">
    <source>
        <dbReference type="ARBA" id="ARBA00023002"/>
    </source>
</evidence>
<evidence type="ECO:0000256" key="4">
    <source>
        <dbReference type="ARBA" id="ARBA00022643"/>
    </source>
</evidence>
<evidence type="ECO:0000256" key="7">
    <source>
        <dbReference type="ARBA" id="ARBA00023027"/>
    </source>
</evidence>
<dbReference type="Proteomes" id="UP000030392">
    <property type="component" value="Unassembled WGS sequence"/>
</dbReference>
<keyword evidence="4" id="KW-0288">FMN</keyword>
<dbReference type="Pfam" id="PF00881">
    <property type="entry name" value="Nitroreductase"/>
    <property type="match status" value="1"/>
</dbReference>
<dbReference type="RefSeq" id="WP_036904322.1">
    <property type="nucleotide sequence ID" value="NZ_CP138967.1"/>
</dbReference>
<evidence type="ECO:0000256" key="2">
    <source>
        <dbReference type="ARBA" id="ARBA00007118"/>
    </source>
</evidence>
<reference evidence="10" key="1">
    <citation type="journal article" date="2014" name="Sci. Data">
        <title>Genomes of diverse isolates of the marine cyanobacterium Prochlorococcus.</title>
        <authorList>
            <person name="Biller S."/>
            <person name="Berube P."/>
            <person name="Thompson J."/>
            <person name="Kelly L."/>
            <person name="Roggensack S."/>
            <person name="Awad L."/>
            <person name="Roache-Johnson K."/>
            <person name="Ding H."/>
            <person name="Giovannoni S.J."/>
            <person name="Moore L.R."/>
            <person name="Chisholm S.W."/>
        </authorList>
    </citation>
    <scope>NUCLEOTIDE SEQUENCE [LARGE SCALE GENOMIC DNA]</scope>
    <source>
        <strain evidence="10">PAC1</strain>
    </source>
</reference>
<keyword evidence="6" id="KW-0560">Oxidoreductase</keyword>
<dbReference type="PANTHER" id="PTHR43821">
    <property type="entry name" value="NAD(P)H NITROREDUCTASE YDJA-RELATED"/>
    <property type="match status" value="1"/>
</dbReference>
<name>A0A0A2C9S1_PROMR</name>
<evidence type="ECO:0000256" key="3">
    <source>
        <dbReference type="ARBA" id="ARBA00022630"/>
    </source>
</evidence>
<comment type="caution">
    <text evidence="9">The sequence shown here is derived from an EMBL/GenBank/DDBJ whole genome shotgun (WGS) entry which is preliminary data.</text>
</comment>
<dbReference type="InterPro" id="IPR029479">
    <property type="entry name" value="Nitroreductase"/>
</dbReference>
<evidence type="ECO:0000256" key="1">
    <source>
        <dbReference type="ARBA" id="ARBA00001917"/>
    </source>
</evidence>
<evidence type="ECO:0000313" key="10">
    <source>
        <dbReference type="Proteomes" id="UP000030392"/>
    </source>
</evidence>
<protein>
    <recommendedName>
        <fullName evidence="8">Nitroreductase domain-containing protein</fullName>
    </recommendedName>
</protein>
<keyword evidence="7" id="KW-0520">NAD</keyword>
<dbReference type="SUPFAM" id="SSF55469">
    <property type="entry name" value="FMN-dependent nitroreductase-like"/>
    <property type="match status" value="1"/>
</dbReference>
<dbReference type="GO" id="GO:0016491">
    <property type="term" value="F:oxidoreductase activity"/>
    <property type="evidence" value="ECO:0007669"/>
    <property type="project" value="UniProtKB-KW"/>
</dbReference>
<sequence length="183" mass="20917">MEIAQAIKKRRTIHIFSNKSVPREVIEKSIVAANQAPCHRRTFPWRFTNIGMKKRELLYQLQLTLKFGEKPIDDSNLKKIRDKFLNPSHLLIATQVCTDNQVQKLEDYAACACAIQNLSLSLVADDVGCKWSTGKITTDPNTYQIAEINPSEEEIVGFIWIGYGTKPPLIKRPLISTIYRDRD</sequence>
<accession>A0A0A2C9S1</accession>
<organism evidence="9 10">
    <name type="scientific">Prochlorococcus marinus str. PAC1</name>
    <dbReference type="NCBI Taxonomy" id="59924"/>
    <lineage>
        <taxon>Bacteria</taxon>
        <taxon>Bacillati</taxon>
        <taxon>Cyanobacteriota</taxon>
        <taxon>Cyanophyceae</taxon>
        <taxon>Synechococcales</taxon>
        <taxon>Prochlorococcaceae</taxon>
        <taxon>Prochlorococcus</taxon>
    </lineage>
</organism>
<evidence type="ECO:0000256" key="5">
    <source>
        <dbReference type="ARBA" id="ARBA00022857"/>
    </source>
</evidence>
<dbReference type="AlphaFoldDB" id="A0A0A2C9S1"/>
<proteinExistence type="inferred from homology"/>
<comment type="cofactor">
    <cofactor evidence="1">
        <name>FMN</name>
        <dbReference type="ChEBI" id="CHEBI:58210"/>
    </cofactor>
</comment>
<dbReference type="CDD" id="cd02135">
    <property type="entry name" value="YdjA-like"/>
    <property type="match status" value="1"/>
</dbReference>
<dbReference type="PANTHER" id="PTHR43821:SF1">
    <property type="entry name" value="NAD(P)H NITROREDUCTASE YDJA-RELATED"/>
    <property type="match status" value="1"/>
</dbReference>
<keyword evidence="3" id="KW-0285">Flavoprotein</keyword>
<dbReference type="Gene3D" id="3.40.109.10">
    <property type="entry name" value="NADH Oxidase"/>
    <property type="match status" value="1"/>
</dbReference>
<feature type="domain" description="Nitroreductase" evidence="8">
    <location>
        <begin position="7"/>
        <end position="163"/>
    </location>
</feature>
<dbReference type="EMBL" id="JNAX01000003">
    <property type="protein sequence ID" value="KGG22297.1"/>
    <property type="molecule type" value="Genomic_DNA"/>
</dbReference>
<dbReference type="InterPro" id="IPR052530">
    <property type="entry name" value="NAD(P)H_nitroreductase"/>
</dbReference>
<gene>
    <name evidence="9" type="ORF">EV03_0191</name>
</gene>
<evidence type="ECO:0000313" key="9">
    <source>
        <dbReference type="EMBL" id="KGG22297.1"/>
    </source>
</evidence>